<dbReference type="RefSeq" id="WP_183278657.1">
    <property type="nucleotide sequence ID" value="NZ_BLZR01000001.1"/>
</dbReference>
<dbReference type="InterPro" id="IPR036680">
    <property type="entry name" value="SPOR-like_sf"/>
</dbReference>
<organism evidence="1 2">
    <name type="scientific">Clostridium fungisolvens</name>
    <dbReference type="NCBI Taxonomy" id="1604897"/>
    <lineage>
        <taxon>Bacteria</taxon>
        <taxon>Bacillati</taxon>
        <taxon>Bacillota</taxon>
        <taxon>Clostridia</taxon>
        <taxon>Eubacteriales</taxon>
        <taxon>Clostridiaceae</taxon>
        <taxon>Clostridium</taxon>
    </lineage>
</organism>
<proteinExistence type="predicted"/>
<name>A0A6V8SKH3_9CLOT</name>
<sequence>MKYTRYDLNKRQTNGGKVMVFLVIVVVVALTLGTALAKIIFNKTPDAANNPKTNSTEQVGNANKGDTTVFSLVQCGYYSKKENADDNKNKLKDKYNSFTVKDNDRFRVGVLIGKTDEADKLSKDLTAAGVTNLKVNFEISNKDLCSKELAEMVSGYLQVIHTLEGKDTKSVKTDEFKKWTNGLQEDSKSEYFSIFQTLKKSINDLPAEMSKDNIESSYGTIFTALSNFKVK</sequence>
<evidence type="ECO:0008006" key="3">
    <source>
        <dbReference type="Google" id="ProtNLM"/>
    </source>
</evidence>
<dbReference type="EMBL" id="BLZR01000001">
    <property type="protein sequence ID" value="GFP77276.1"/>
    <property type="molecule type" value="Genomic_DNA"/>
</dbReference>
<dbReference type="AlphaFoldDB" id="A0A6V8SKH3"/>
<comment type="caution">
    <text evidence="1">The sequence shown here is derived from an EMBL/GenBank/DDBJ whole genome shotgun (WGS) entry which is preliminary data.</text>
</comment>
<dbReference type="Proteomes" id="UP000580568">
    <property type="component" value="Unassembled WGS sequence"/>
</dbReference>
<reference evidence="1 2" key="1">
    <citation type="submission" date="2020-07" db="EMBL/GenBank/DDBJ databases">
        <title>A new beta-1,3-glucan-decomposing anaerobic bacterium isolated from anoxic soil subjected to biological soil disinfestation.</title>
        <authorList>
            <person name="Ueki A."/>
            <person name="Tonouchi A."/>
        </authorList>
    </citation>
    <scope>NUCLEOTIDE SEQUENCE [LARGE SCALE GENOMIC DNA]</scope>
    <source>
        <strain evidence="1 2">TW1</strain>
    </source>
</reference>
<keyword evidence="2" id="KW-1185">Reference proteome</keyword>
<dbReference type="SUPFAM" id="SSF110997">
    <property type="entry name" value="Sporulation related repeat"/>
    <property type="match status" value="1"/>
</dbReference>
<gene>
    <name evidence="1" type="ORF">bsdtw1_03391</name>
</gene>
<dbReference type="GO" id="GO:0042834">
    <property type="term" value="F:peptidoglycan binding"/>
    <property type="evidence" value="ECO:0007669"/>
    <property type="project" value="InterPro"/>
</dbReference>
<protein>
    <recommendedName>
        <fullName evidence="3">SPOR domain-containing protein</fullName>
    </recommendedName>
</protein>
<accession>A0A6V8SKH3</accession>
<evidence type="ECO:0000313" key="1">
    <source>
        <dbReference type="EMBL" id="GFP77276.1"/>
    </source>
</evidence>
<evidence type="ECO:0000313" key="2">
    <source>
        <dbReference type="Proteomes" id="UP000580568"/>
    </source>
</evidence>